<dbReference type="GO" id="GO:0047372">
    <property type="term" value="F:monoacylglycerol lipase activity"/>
    <property type="evidence" value="ECO:0007669"/>
    <property type="project" value="TreeGrafter"/>
</dbReference>
<dbReference type="Gene3D" id="3.40.1090.10">
    <property type="entry name" value="Cytosolic phospholipase A2 catalytic domain"/>
    <property type="match status" value="1"/>
</dbReference>
<keyword evidence="6" id="KW-1185">Reference proteome</keyword>
<comment type="similarity">
    <text evidence="1">Belongs to the patatin family.</text>
</comment>
<feature type="active site" description="Nucleophile" evidence="3">
    <location>
        <position position="43"/>
    </location>
</feature>
<feature type="short sequence motif" description="GXSXG" evidence="3">
    <location>
        <begin position="41"/>
        <end position="45"/>
    </location>
</feature>
<feature type="domain" description="PNPLA" evidence="4">
    <location>
        <begin position="5"/>
        <end position="197"/>
    </location>
</feature>
<dbReference type="PANTHER" id="PTHR32176:SF92">
    <property type="entry name" value="XYLOSE ISOMERASE"/>
    <property type="match status" value="1"/>
</dbReference>
<dbReference type="RefSeq" id="WP_058383096.1">
    <property type="nucleotide sequence ID" value="NZ_CP013659.2"/>
</dbReference>
<protein>
    <recommendedName>
        <fullName evidence="4">PNPLA domain-containing protein</fullName>
    </recommendedName>
</protein>
<dbReference type="KEGG" id="prt:AUC31_14830"/>
<dbReference type="GO" id="GO:0004620">
    <property type="term" value="F:phospholipase activity"/>
    <property type="evidence" value="ECO:0007669"/>
    <property type="project" value="TreeGrafter"/>
</dbReference>
<dbReference type="Proteomes" id="UP000067683">
    <property type="component" value="Chromosome"/>
</dbReference>
<dbReference type="OrthoDB" id="9807112at2"/>
<dbReference type="EMBL" id="CP013659">
    <property type="protein sequence ID" value="ALS76394.1"/>
    <property type="molecule type" value="Genomic_DNA"/>
</dbReference>
<reference evidence="5" key="1">
    <citation type="submission" date="2016-01" db="EMBL/GenBank/DDBJ databases">
        <title>Complete genome of Planococcus rifietoensis type strain M8.</title>
        <authorList>
            <person name="See-Too W.S."/>
        </authorList>
    </citation>
    <scope>NUCLEOTIDE SEQUENCE [LARGE SCALE GENOMIC DNA]</scope>
    <source>
        <strain evidence="5">M8</strain>
    </source>
</reference>
<dbReference type="InterPro" id="IPR016035">
    <property type="entry name" value="Acyl_Trfase/lysoPLipase"/>
</dbReference>
<keyword evidence="2 3" id="KW-0443">Lipid metabolism</keyword>
<feature type="short sequence motif" description="GXGXXG" evidence="3">
    <location>
        <begin position="9"/>
        <end position="14"/>
    </location>
</feature>
<proteinExistence type="inferred from homology"/>
<evidence type="ECO:0000313" key="6">
    <source>
        <dbReference type="Proteomes" id="UP000067683"/>
    </source>
</evidence>
<feature type="active site" description="Proton acceptor" evidence="3">
    <location>
        <position position="184"/>
    </location>
</feature>
<accession>A0A0U2YP58</accession>
<keyword evidence="3" id="KW-0378">Hydrolase</keyword>
<organism evidence="5 6">
    <name type="scientific">Planococcus rifietoensis</name>
    <dbReference type="NCBI Taxonomy" id="200991"/>
    <lineage>
        <taxon>Bacteria</taxon>
        <taxon>Bacillati</taxon>
        <taxon>Bacillota</taxon>
        <taxon>Bacilli</taxon>
        <taxon>Bacillales</taxon>
        <taxon>Caryophanaceae</taxon>
        <taxon>Planococcus</taxon>
    </lineage>
</organism>
<sequence length="321" mass="36487">MKKILSIDGGGIRGILPAMMLCELERRTGKPVSEQFDIFVGTSTGAILALGLLVPDGKKPRYTANDILKLYETEAERMFRKSFLHRSFGIVGRFLHTQYSHKEFEQVLKHYFINLKLSDLLQPAVIPSYDIHGRHAHFFKSTVINLNERQPDSEIRHIIRAATAAPSYFAPAKIPDYPKAAFIDGGVFANDPGLSAYTEGLELYGDEEEDFLLVSLGTGEAQREVEVTGWRAWFHYGWARSLLKVMMDGSSDSVDHQLRHLLKDEGIDQRYYRFQEKLPADDSGIEQLDRVTPENLARLRRVGQQMIETQSAELDKLCRLL</sequence>
<evidence type="ECO:0000256" key="2">
    <source>
        <dbReference type="ARBA" id="ARBA00023098"/>
    </source>
</evidence>
<evidence type="ECO:0000256" key="3">
    <source>
        <dbReference type="PROSITE-ProRule" id="PRU01161"/>
    </source>
</evidence>
<dbReference type="PANTHER" id="PTHR32176">
    <property type="entry name" value="XYLOSE ISOMERASE"/>
    <property type="match status" value="1"/>
</dbReference>
<feature type="short sequence motif" description="DGA/G" evidence="3">
    <location>
        <begin position="184"/>
        <end position="186"/>
    </location>
</feature>
<dbReference type="GO" id="GO:0016042">
    <property type="term" value="P:lipid catabolic process"/>
    <property type="evidence" value="ECO:0007669"/>
    <property type="project" value="UniProtKB-UniRule"/>
</dbReference>
<dbReference type="Pfam" id="PF01734">
    <property type="entry name" value="Patatin"/>
    <property type="match status" value="1"/>
</dbReference>
<dbReference type="PROSITE" id="PS51635">
    <property type="entry name" value="PNPLA"/>
    <property type="match status" value="1"/>
</dbReference>
<name>A0A0U2YP58_9BACL</name>
<evidence type="ECO:0000259" key="4">
    <source>
        <dbReference type="PROSITE" id="PS51635"/>
    </source>
</evidence>
<evidence type="ECO:0000256" key="1">
    <source>
        <dbReference type="ARBA" id="ARBA00010240"/>
    </source>
</evidence>
<keyword evidence="3" id="KW-0442">Lipid degradation</keyword>
<dbReference type="AlphaFoldDB" id="A0A0U2YP58"/>
<gene>
    <name evidence="5" type="ORF">AUC31_14830</name>
</gene>
<evidence type="ECO:0000313" key="5">
    <source>
        <dbReference type="EMBL" id="ALS76394.1"/>
    </source>
</evidence>
<dbReference type="InterPro" id="IPR002641">
    <property type="entry name" value="PNPLA_dom"/>
</dbReference>
<dbReference type="SUPFAM" id="SSF52151">
    <property type="entry name" value="FabD/lysophospholipase-like"/>
    <property type="match status" value="1"/>
</dbReference>